<feature type="compositionally biased region" description="Basic and acidic residues" evidence="6">
    <location>
        <begin position="490"/>
        <end position="507"/>
    </location>
</feature>
<comment type="subcellular location">
    <subcellularLocation>
        <location evidence="1">Membrane</location>
        <topology evidence="1">Multi-pass membrane protein</topology>
    </subcellularLocation>
</comment>
<evidence type="ECO:0000313" key="9">
    <source>
        <dbReference type="Proteomes" id="UP000054845"/>
    </source>
</evidence>
<feature type="compositionally biased region" description="Basic residues" evidence="6">
    <location>
        <begin position="13"/>
        <end position="22"/>
    </location>
</feature>
<dbReference type="PANTHER" id="PTHR19432:SF91">
    <property type="entry name" value="GENERAL ALPHA-GLUCOSIDE PERMEASE"/>
    <property type="match status" value="1"/>
</dbReference>
<feature type="transmembrane region" description="Helical" evidence="7">
    <location>
        <begin position="400"/>
        <end position="425"/>
    </location>
</feature>
<dbReference type="AlphaFoldDB" id="A0A0P1B9F1"/>
<reference evidence="8 9" key="1">
    <citation type="submission" date="2014-09" db="EMBL/GenBank/DDBJ databases">
        <authorList>
            <person name="Magalhaes I.L.F."/>
            <person name="Oliveira U."/>
            <person name="Santos F.R."/>
            <person name="Vidigal T.H.D.A."/>
            <person name="Brescovit A.D."/>
            <person name="Santos A.J."/>
        </authorList>
    </citation>
    <scope>NUCLEOTIDE SEQUENCE [LARGE SCALE GENOMIC DNA]</scope>
</reference>
<dbReference type="Gene3D" id="1.20.1250.20">
    <property type="entry name" value="MFS general substrate transporter like domains"/>
    <property type="match status" value="1"/>
</dbReference>
<feature type="transmembrane region" description="Helical" evidence="7">
    <location>
        <begin position="101"/>
        <end position="120"/>
    </location>
</feature>
<feature type="region of interest" description="Disordered" evidence="6">
    <location>
        <begin position="1"/>
        <end position="26"/>
    </location>
</feature>
<keyword evidence="4 7" id="KW-1133">Transmembrane helix</keyword>
<feature type="transmembrane region" description="Helical" evidence="7">
    <location>
        <begin position="56"/>
        <end position="81"/>
    </location>
</feature>
<feature type="transmembrane region" description="Helical" evidence="7">
    <location>
        <begin position="126"/>
        <end position="149"/>
    </location>
</feature>
<dbReference type="GO" id="GO:0008506">
    <property type="term" value="F:sucrose:proton symporter activity"/>
    <property type="evidence" value="ECO:0007669"/>
    <property type="project" value="TreeGrafter"/>
</dbReference>
<accession>A0A0P1B9F1</accession>
<feature type="transmembrane region" description="Helical" evidence="7">
    <location>
        <begin position="624"/>
        <end position="646"/>
    </location>
</feature>
<feature type="transmembrane region" description="Helical" evidence="7">
    <location>
        <begin position="368"/>
        <end position="388"/>
    </location>
</feature>
<proteinExistence type="predicted"/>
<dbReference type="OrthoDB" id="28755at2759"/>
<feature type="region of interest" description="Disordered" evidence="6">
    <location>
        <begin position="452"/>
        <end position="534"/>
    </location>
</feature>
<keyword evidence="2" id="KW-0813">Transport</keyword>
<evidence type="ECO:0000313" key="8">
    <source>
        <dbReference type="EMBL" id="CEH12403.1"/>
    </source>
</evidence>
<sequence length="659" mass="69164">MVGGGGSNLRTANHGHPRRPSGRIRGPDELRLPMLTLSALGAQSIWSLEMAFASPYLISLGLSAASMALVFLAGPTSGLIVQPLMGMISDRSYHPWGRRRAFILAGVIGTTASVVGLAWARSISDLLGMGLTATKLIAVLCIFGIDVGVNALNALDRALVLDLVPAASQSLAHAWMARLAGTGSVMGFLIGQARLEDVWPFSIIAGSTSQSSGQEVDAEVGKMEAQLRAVAALTILISVATHAGTAWAADEEPLRRESASETYAQHSRKGLHAIKEHVSELRETAFSLSRPILDIFVVQFWAWIAWFPFLFYMSLYLSNLSIIAGSALTASTRFASLVMAAHATLSLLVAIFVPPVLQRNAPNALPTLWASSLGLLSICLLATLPAAIFAKGFSSTVLAWFLVVTAGAAWALTHWAPFAILGVLIQKESAAPLAGESVALARVQGRTSVNAGRRSRHAVGIEQEQEEAEGLLFRDPNTDVAEDEGAGTPREGHGGRAERTEADRVRQQGDVSRSAGAGRASHSESDEDEDPEGVLSFAPEAVPHVDVSPDRAGTVLGLHNVAIVLPQFIVTLVSTLIFAVLEPGQSALPRGHAATNQAHGSSQGAASLAGTSAEASDLKSKHGLAGLVCIFLIGSLSSAVACLLALRAARRHASVFSTS</sequence>
<dbReference type="GO" id="GO:0005886">
    <property type="term" value="C:plasma membrane"/>
    <property type="evidence" value="ECO:0007669"/>
    <property type="project" value="TreeGrafter"/>
</dbReference>
<evidence type="ECO:0000256" key="2">
    <source>
        <dbReference type="ARBA" id="ARBA00022448"/>
    </source>
</evidence>
<keyword evidence="5 7" id="KW-0472">Membrane</keyword>
<evidence type="ECO:0000256" key="3">
    <source>
        <dbReference type="ARBA" id="ARBA00022692"/>
    </source>
</evidence>
<evidence type="ECO:0000256" key="4">
    <source>
        <dbReference type="ARBA" id="ARBA00022989"/>
    </source>
</evidence>
<name>A0A0P1B9F1_9BASI</name>
<dbReference type="EMBL" id="CCYA01000149">
    <property type="protein sequence ID" value="CEH12403.1"/>
    <property type="molecule type" value="Genomic_DNA"/>
</dbReference>
<evidence type="ECO:0000256" key="6">
    <source>
        <dbReference type="SAM" id="MobiDB-lite"/>
    </source>
</evidence>
<dbReference type="SUPFAM" id="SSF103473">
    <property type="entry name" value="MFS general substrate transporter"/>
    <property type="match status" value="1"/>
</dbReference>
<dbReference type="Proteomes" id="UP000054845">
    <property type="component" value="Unassembled WGS sequence"/>
</dbReference>
<evidence type="ECO:0000256" key="5">
    <source>
        <dbReference type="ARBA" id="ARBA00023136"/>
    </source>
</evidence>
<evidence type="ECO:0000256" key="7">
    <source>
        <dbReference type="SAM" id="Phobius"/>
    </source>
</evidence>
<keyword evidence="9" id="KW-1185">Reference proteome</keyword>
<dbReference type="InterPro" id="IPR036259">
    <property type="entry name" value="MFS_trans_sf"/>
</dbReference>
<feature type="transmembrane region" description="Helical" evidence="7">
    <location>
        <begin position="334"/>
        <end position="356"/>
    </location>
</feature>
<dbReference type="PANTHER" id="PTHR19432">
    <property type="entry name" value="SUGAR TRANSPORTER"/>
    <property type="match status" value="1"/>
</dbReference>
<protein>
    <submittedName>
        <fullName evidence="8">Sucrose transporter and related proteins</fullName>
    </submittedName>
</protein>
<organism evidence="8 9">
    <name type="scientific">Ceraceosorus bombacis</name>
    <dbReference type="NCBI Taxonomy" id="401625"/>
    <lineage>
        <taxon>Eukaryota</taxon>
        <taxon>Fungi</taxon>
        <taxon>Dikarya</taxon>
        <taxon>Basidiomycota</taxon>
        <taxon>Ustilaginomycotina</taxon>
        <taxon>Exobasidiomycetes</taxon>
        <taxon>Ceraceosorales</taxon>
        <taxon>Ceraceosoraceae</taxon>
        <taxon>Ceraceosorus</taxon>
    </lineage>
</organism>
<feature type="transmembrane region" description="Helical" evidence="7">
    <location>
        <begin position="292"/>
        <end position="314"/>
    </location>
</feature>
<evidence type="ECO:0000256" key="1">
    <source>
        <dbReference type="ARBA" id="ARBA00004141"/>
    </source>
</evidence>
<keyword evidence="3 7" id="KW-0812">Transmembrane</keyword>